<name>A0AAD7WE59_9TELE</name>
<reference evidence="2" key="1">
    <citation type="journal article" date="2023" name="Science">
        <title>Genome structures resolve the early diversification of teleost fishes.</title>
        <authorList>
            <person name="Parey E."/>
            <person name="Louis A."/>
            <person name="Montfort J."/>
            <person name="Bouchez O."/>
            <person name="Roques C."/>
            <person name="Iampietro C."/>
            <person name="Lluch J."/>
            <person name="Castinel A."/>
            <person name="Donnadieu C."/>
            <person name="Desvignes T."/>
            <person name="Floi Bucao C."/>
            <person name="Jouanno E."/>
            <person name="Wen M."/>
            <person name="Mejri S."/>
            <person name="Dirks R."/>
            <person name="Jansen H."/>
            <person name="Henkel C."/>
            <person name="Chen W.J."/>
            <person name="Zahm M."/>
            <person name="Cabau C."/>
            <person name="Klopp C."/>
            <person name="Thompson A.W."/>
            <person name="Robinson-Rechavi M."/>
            <person name="Braasch I."/>
            <person name="Lecointre G."/>
            <person name="Bobe J."/>
            <person name="Postlethwait J.H."/>
            <person name="Berthelot C."/>
            <person name="Roest Crollius H."/>
            <person name="Guiguen Y."/>
        </authorList>
    </citation>
    <scope>NUCLEOTIDE SEQUENCE</scope>
    <source>
        <strain evidence="2">NC1722</strain>
    </source>
</reference>
<evidence type="ECO:0000313" key="3">
    <source>
        <dbReference type="Proteomes" id="UP001221898"/>
    </source>
</evidence>
<feature type="region of interest" description="Disordered" evidence="1">
    <location>
        <begin position="64"/>
        <end position="93"/>
    </location>
</feature>
<dbReference type="AlphaFoldDB" id="A0AAD7WE59"/>
<comment type="caution">
    <text evidence="2">The sequence shown here is derived from an EMBL/GenBank/DDBJ whole genome shotgun (WGS) entry which is preliminary data.</text>
</comment>
<keyword evidence="3" id="KW-1185">Reference proteome</keyword>
<accession>A0AAD7WE59</accession>
<evidence type="ECO:0000256" key="1">
    <source>
        <dbReference type="SAM" id="MobiDB-lite"/>
    </source>
</evidence>
<sequence>MLSVSVMRCRLISGAETAYLQAGSTEALPENTPVRHPAVNYRPPSVRQAAVRCVHRGEAVEVWGEGDPKPTARLPLDRAALTTDGPSLPRKRL</sequence>
<dbReference type="Proteomes" id="UP001221898">
    <property type="component" value="Unassembled WGS sequence"/>
</dbReference>
<proteinExistence type="predicted"/>
<gene>
    <name evidence="2" type="ORF">AAFF_G00073130</name>
</gene>
<evidence type="ECO:0000313" key="2">
    <source>
        <dbReference type="EMBL" id="KAJ8392639.1"/>
    </source>
</evidence>
<organism evidence="2 3">
    <name type="scientific">Aldrovandia affinis</name>
    <dbReference type="NCBI Taxonomy" id="143900"/>
    <lineage>
        <taxon>Eukaryota</taxon>
        <taxon>Metazoa</taxon>
        <taxon>Chordata</taxon>
        <taxon>Craniata</taxon>
        <taxon>Vertebrata</taxon>
        <taxon>Euteleostomi</taxon>
        <taxon>Actinopterygii</taxon>
        <taxon>Neopterygii</taxon>
        <taxon>Teleostei</taxon>
        <taxon>Notacanthiformes</taxon>
        <taxon>Halosauridae</taxon>
        <taxon>Aldrovandia</taxon>
    </lineage>
</organism>
<protein>
    <submittedName>
        <fullName evidence="2">Uncharacterized protein</fullName>
    </submittedName>
</protein>
<dbReference type="EMBL" id="JAINUG010000144">
    <property type="protein sequence ID" value="KAJ8392639.1"/>
    <property type="molecule type" value="Genomic_DNA"/>
</dbReference>